<evidence type="ECO:0000313" key="2">
    <source>
        <dbReference type="Proteomes" id="UP000633936"/>
    </source>
</evidence>
<keyword evidence="2" id="KW-1185">Reference proteome</keyword>
<sequence length="163" mass="17471">MAITMRHGPYNKFDPQKLRTGEIAVVTEGDPHASDGRAVYVCFSPGDVKRMATYEDMVENVDASCKEVIDRHIDEKTGAALEACKEAAKAAQDVAKGTILAKSDAELATADAQNAAGAANEAAEKALEAVKKCEGLMDNTRVTALEEKMEKVLELLKNVVSTE</sequence>
<protein>
    <submittedName>
        <fullName evidence="1">Uncharacterized protein</fullName>
    </submittedName>
</protein>
<dbReference type="EMBL" id="JACOQE010000001">
    <property type="protein sequence ID" value="MBC5739559.1"/>
    <property type="molecule type" value="Genomic_DNA"/>
</dbReference>
<accession>A0ABR7HZ86</accession>
<dbReference type="RefSeq" id="WP_187002716.1">
    <property type="nucleotide sequence ID" value="NZ_JACOQE010000001.1"/>
</dbReference>
<name>A0ABR7HZ86_9FIRM</name>
<organism evidence="1 2">
    <name type="scientific">Blautia intestinalis</name>
    <dbReference type="NCBI Taxonomy" id="2763028"/>
    <lineage>
        <taxon>Bacteria</taxon>
        <taxon>Bacillati</taxon>
        <taxon>Bacillota</taxon>
        <taxon>Clostridia</taxon>
        <taxon>Lachnospirales</taxon>
        <taxon>Lachnospiraceae</taxon>
        <taxon>Blautia</taxon>
    </lineage>
</organism>
<gene>
    <name evidence="1" type="ORF">H8Z79_03620</name>
</gene>
<proteinExistence type="predicted"/>
<comment type="caution">
    <text evidence="1">The sequence shown here is derived from an EMBL/GenBank/DDBJ whole genome shotgun (WGS) entry which is preliminary data.</text>
</comment>
<reference evidence="1 2" key="1">
    <citation type="submission" date="2020-08" db="EMBL/GenBank/DDBJ databases">
        <title>Genome public.</title>
        <authorList>
            <person name="Liu C."/>
            <person name="Sun Q."/>
        </authorList>
    </citation>
    <scope>NUCLEOTIDE SEQUENCE [LARGE SCALE GENOMIC DNA]</scope>
    <source>
        <strain evidence="1 2">27-44</strain>
    </source>
</reference>
<evidence type="ECO:0000313" key="1">
    <source>
        <dbReference type="EMBL" id="MBC5739559.1"/>
    </source>
</evidence>
<dbReference type="Proteomes" id="UP000633936">
    <property type="component" value="Unassembled WGS sequence"/>
</dbReference>